<dbReference type="AlphaFoldDB" id="A0AAW1P659"/>
<keyword evidence="3" id="KW-1185">Reference proteome</keyword>
<protein>
    <recommendedName>
        <fullName evidence="4">Neurochondrin</fullName>
    </recommendedName>
</protein>
<organism evidence="2 3">
    <name type="scientific">[Myrmecia] bisecta</name>
    <dbReference type="NCBI Taxonomy" id="41462"/>
    <lineage>
        <taxon>Eukaryota</taxon>
        <taxon>Viridiplantae</taxon>
        <taxon>Chlorophyta</taxon>
        <taxon>core chlorophytes</taxon>
        <taxon>Trebouxiophyceae</taxon>
        <taxon>Trebouxiales</taxon>
        <taxon>Trebouxiaceae</taxon>
        <taxon>Myrmecia</taxon>
    </lineage>
</organism>
<comment type="caution">
    <text evidence="2">The sequence shown here is derived from an EMBL/GenBank/DDBJ whole genome shotgun (WGS) entry which is preliminary data.</text>
</comment>
<dbReference type="Proteomes" id="UP001489004">
    <property type="component" value="Unassembled WGS sequence"/>
</dbReference>
<feature type="region of interest" description="Disordered" evidence="1">
    <location>
        <begin position="95"/>
        <end position="149"/>
    </location>
</feature>
<reference evidence="2 3" key="1">
    <citation type="journal article" date="2024" name="Nat. Commun.">
        <title>Phylogenomics reveals the evolutionary origins of lichenization in chlorophyte algae.</title>
        <authorList>
            <person name="Puginier C."/>
            <person name="Libourel C."/>
            <person name="Otte J."/>
            <person name="Skaloud P."/>
            <person name="Haon M."/>
            <person name="Grisel S."/>
            <person name="Petersen M."/>
            <person name="Berrin J.G."/>
            <person name="Delaux P.M."/>
            <person name="Dal Grande F."/>
            <person name="Keller J."/>
        </authorList>
    </citation>
    <scope>NUCLEOTIDE SEQUENCE [LARGE SCALE GENOMIC DNA]</scope>
    <source>
        <strain evidence="2 3">SAG 2043</strain>
    </source>
</reference>
<feature type="compositionally biased region" description="Low complexity" evidence="1">
    <location>
        <begin position="95"/>
        <end position="108"/>
    </location>
</feature>
<proteinExistence type="predicted"/>
<gene>
    <name evidence="2" type="ORF">WJX72_002371</name>
</gene>
<evidence type="ECO:0008006" key="4">
    <source>
        <dbReference type="Google" id="ProtNLM"/>
    </source>
</evidence>
<sequence length="425" mass="44550">MAARVETGRDLAKAAYNKLQFDFPLVSQMELSALVSSYRRAPLAEAAVLLDRSGALLVCREALTKPRYEGQPESSSQPQPTANEADGYRLHAASGEAANGQQAAAAQAEQEDEDDFEYKDMDVPAPPSSTARRSRRPATTESVATAGAAGPAAATQKLLQLLRHVSYALVADGGVWREMDMGGDVVACLGLVQRHEKADELQGITLVLLALIIDRLGASPADMDLLSQSWTALGVAGEPKAACTRTVGRATSPAIPAACRAALSLATALPGRLQTASAHRQLWSQIHEGLLPTLARCLEMLAACKGPDFRGEAGTDLALICCILEFLVMQAPAGAEIGDDLLQAGAFRALVLLFASHTAHPAAVPLRRAMLLLCAASARLGAWAAAVPAFKQRLSSEDFLECGDAALHGAGGKMAAPTRGCNGRP</sequence>
<evidence type="ECO:0000256" key="1">
    <source>
        <dbReference type="SAM" id="MobiDB-lite"/>
    </source>
</evidence>
<dbReference type="EMBL" id="JALJOR010000016">
    <property type="protein sequence ID" value="KAK9805151.1"/>
    <property type="molecule type" value="Genomic_DNA"/>
</dbReference>
<accession>A0AAW1P659</accession>
<name>A0AAW1P659_9CHLO</name>
<evidence type="ECO:0000313" key="2">
    <source>
        <dbReference type="EMBL" id="KAK9805151.1"/>
    </source>
</evidence>
<evidence type="ECO:0000313" key="3">
    <source>
        <dbReference type="Proteomes" id="UP001489004"/>
    </source>
</evidence>
<feature type="compositionally biased region" description="Low complexity" evidence="1">
    <location>
        <begin position="137"/>
        <end position="149"/>
    </location>
</feature>